<gene>
    <name evidence="3" type="ORF">BIW11_00813</name>
</gene>
<feature type="compositionally biased region" description="Low complexity" evidence="2">
    <location>
        <begin position="214"/>
        <end position="240"/>
    </location>
</feature>
<feature type="compositionally biased region" description="Polar residues" evidence="2">
    <location>
        <begin position="108"/>
        <end position="117"/>
    </location>
</feature>
<keyword evidence="4" id="KW-1185">Reference proteome</keyword>
<feature type="region of interest" description="Disordered" evidence="2">
    <location>
        <begin position="874"/>
        <end position="902"/>
    </location>
</feature>
<dbReference type="InterPro" id="IPR043198">
    <property type="entry name" value="Cyclin/Ssn8"/>
</dbReference>
<keyword evidence="1" id="KW-0195">Cyclin</keyword>
<dbReference type="InParanoid" id="A0A1V9XNU8"/>
<feature type="region of interest" description="Disordered" evidence="2">
    <location>
        <begin position="320"/>
        <end position="340"/>
    </location>
</feature>
<feature type="region of interest" description="Disordered" evidence="2">
    <location>
        <begin position="929"/>
        <end position="970"/>
    </location>
</feature>
<proteinExistence type="predicted"/>
<dbReference type="OrthoDB" id="6432768at2759"/>
<dbReference type="STRING" id="418985.A0A1V9XNU8"/>
<evidence type="ECO:0000256" key="2">
    <source>
        <dbReference type="SAM" id="MobiDB-lite"/>
    </source>
</evidence>
<dbReference type="SUPFAM" id="SSF47954">
    <property type="entry name" value="Cyclin-like"/>
    <property type="match status" value="1"/>
</dbReference>
<feature type="compositionally biased region" description="Low complexity" evidence="2">
    <location>
        <begin position="886"/>
        <end position="898"/>
    </location>
</feature>
<feature type="compositionally biased region" description="Low complexity" evidence="2">
    <location>
        <begin position="417"/>
        <end position="430"/>
    </location>
</feature>
<name>A0A1V9XNU8_9ACAR</name>
<dbReference type="AlphaFoldDB" id="A0A1V9XNU8"/>
<sequence>MCLQYKPTVVACLCIYMACKWTSWQIPQSNEGKEWFNYIDDTVTKQLLEELMTEFLACLDKCPEKTRTRIMGCIRSPNNSSAATSSSHRSSSGTHSSGTAGQGERTHQQASHHQGSQRPPDHSGRSRQHSSNSNSHQPDSTTLLADRRKTVPTPSHQLGVQTAQMGSQRSLGQHHGHPSGIQAQDRYSYNKEHQRQQGGPGLGHPGTILTGRHSLPASSGASLGSSKPPGSGMSASGSSSTIGMQLHPKKQYTQQQQQQHFMEKAAALQKSNDKNCGGLMASGGSNGQSQPPPPQLIDQSRREQMHLVQQQQQNSMTHIHGISHSSGDKISVGHHPQPPRLEVKNQQQMPQGGGGRNLERGLPSAVLDDTSGLLRPADFSQPYPSCASPPAHNSMFEGDSSSADSFFTGLGNIVPQTSPNNTNSGSNSGFATGGSGTSRGEHQRGGGSSSLVPSPPETHHNLSPPQPFVSATGTLAASHFAAGGLPPLLPPTAPYLQMSAGLPNQPSLPPVIKQEQQQVSHLPRSAKVEPRSPGVVQSTEQEAPPPLATHMLHDQTQSQYSQASQQGLLTSSATANSISLLADLQQQVRSSAGVNIKTEIADTSGTNVAVDSMPAITRSSAPVLAGHRVQGESKHTLGSAPKLPTAPTLAAIMNSTASKVADLTTAVYSKATTVPIGSSEMATNAAGSGSLVAAVTTQPASACGGWQTSAALVKAEDDSQSELKKKEKKEKKEKRHKDRNKEKDKDYHDRGDSASVGGDIITAGVGAGEKNKEKKKKKKKDKDKDRGDRGDRDNHHNRSVDNNNSARSPRSLSRSPLPGVHSSPPSAARPREPVVQVDGTKLKIKLIPPKPTSTVVPLLSAGASSQIIISATGSLGGQRSSESDSNHGNSSTATTTTSGCVNKVGMTSSTAADSNLRIKIPIDKLDAGVAVVVNRNDSGTGSSKEKRKRRTEDLEESQNSSTKSRKLQHC</sequence>
<feature type="compositionally biased region" description="Low complexity" evidence="2">
    <location>
        <begin position="802"/>
        <end position="828"/>
    </location>
</feature>
<dbReference type="InterPro" id="IPR036915">
    <property type="entry name" value="Cyclin-like_sf"/>
</dbReference>
<dbReference type="GO" id="GO:0016538">
    <property type="term" value="F:cyclin-dependent protein serine/threonine kinase regulator activity"/>
    <property type="evidence" value="ECO:0007669"/>
    <property type="project" value="InterPro"/>
</dbReference>
<organism evidence="3 4">
    <name type="scientific">Tropilaelaps mercedesae</name>
    <dbReference type="NCBI Taxonomy" id="418985"/>
    <lineage>
        <taxon>Eukaryota</taxon>
        <taxon>Metazoa</taxon>
        <taxon>Ecdysozoa</taxon>
        <taxon>Arthropoda</taxon>
        <taxon>Chelicerata</taxon>
        <taxon>Arachnida</taxon>
        <taxon>Acari</taxon>
        <taxon>Parasitiformes</taxon>
        <taxon>Mesostigmata</taxon>
        <taxon>Gamasina</taxon>
        <taxon>Dermanyssoidea</taxon>
        <taxon>Laelapidae</taxon>
        <taxon>Tropilaelaps</taxon>
    </lineage>
</organism>
<dbReference type="Pfam" id="PF21797">
    <property type="entry name" value="CycT2-like_C"/>
    <property type="match status" value="1"/>
</dbReference>
<dbReference type="Gene3D" id="1.10.472.10">
    <property type="entry name" value="Cyclin-like"/>
    <property type="match status" value="1"/>
</dbReference>
<feature type="region of interest" description="Disordered" evidence="2">
    <location>
        <begin position="374"/>
        <end position="470"/>
    </location>
</feature>
<dbReference type="GO" id="GO:0006357">
    <property type="term" value="P:regulation of transcription by RNA polymerase II"/>
    <property type="evidence" value="ECO:0007669"/>
    <property type="project" value="InterPro"/>
</dbReference>
<feature type="compositionally biased region" description="Polar residues" evidence="2">
    <location>
        <begin position="152"/>
        <end position="171"/>
    </location>
</feature>
<dbReference type="PANTHER" id="PTHR10026">
    <property type="entry name" value="CYCLIN"/>
    <property type="match status" value="1"/>
</dbReference>
<feature type="compositionally biased region" description="Basic and acidic residues" evidence="2">
    <location>
        <begin position="714"/>
        <end position="725"/>
    </location>
</feature>
<comment type="caution">
    <text evidence="3">The sequence shown here is derived from an EMBL/GenBank/DDBJ whole genome shotgun (WGS) entry which is preliminary data.</text>
</comment>
<accession>A0A1V9XNU8</accession>
<protein>
    <submittedName>
        <fullName evidence="3">Cyclin t-like</fullName>
    </submittedName>
</protein>
<evidence type="ECO:0000256" key="1">
    <source>
        <dbReference type="ARBA" id="ARBA00023127"/>
    </source>
</evidence>
<evidence type="ECO:0000313" key="3">
    <source>
        <dbReference type="EMBL" id="OQR75190.1"/>
    </source>
</evidence>
<dbReference type="Proteomes" id="UP000192247">
    <property type="component" value="Unassembled WGS sequence"/>
</dbReference>
<evidence type="ECO:0000313" key="4">
    <source>
        <dbReference type="Proteomes" id="UP000192247"/>
    </source>
</evidence>
<feature type="region of interest" description="Disordered" evidence="2">
    <location>
        <begin position="714"/>
        <end position="841"/>
    </location>
</feature>
<feature type="compositionally biased region" description="Low complexity" evidence="2">
    <location>
        <begin position="80"/>
        <end position="99"/>
    </location>
</feature>
<dbReference type="EMBL" id="MNPL01006697">
    <property type="protein sequence ID" value="OQR75190.1"/>
    <property type="molecule type" value="Genomic_DNA"/>
</dbReference>
<reference evidence="3 4" key="1">
    <citation type="journal article" date="2017" name="Gigascience">
        <title>Draft genome of the honey bee ectoparasitic mite, Tropilaelaps mercedesae, is shaped by the parasitic life history.</title>
        <authorList>
            <person name="Dong X."/>
            <person name="Armstrong S.D."/>
            <person name="Xia D."/>
            <person name="Makepeace B.L."/>
            <person name="Darby A.C."/>
            <person name="Kadowaki T."/>
        </authorList>
    </citation>
    <scope>NUCLEOTIDE SEQUENCE [LARGE SCALE GENOMIC DNA]</scope>
    <source>
        <strain evidence="3">Wuxi-XJTLU</strain>
    </source>
</reference>
<feature type="region of interest" description="Disordered" evidence="2">
    <location>
        <begin position="506"/>
        <end position="542"/>
    </location>
</feature>
<feature type="compositionally biased region" description="Basic residues" evidence="2">
    <location>
        <begin position="726"/>
        <end position="738"/>
    </location>
</feature>
<feature type="region of interest" description="Disordered" evidence="2">
    <location>
        <begin position="73"/>
        <end position="297"/>
    </location>
</feature>
<feature type="compositionally biased region" description="Basic and acidic residues" evidence="2">
    <location>
        <begin position="739"/>
        <end position="752"/>
    </location>
</feature>
<feature type="compositionally biased region" description="Basic and acidic residues" evidence="2">
    <location>
        <begin position="782"/>
        <end position="799"/>
    </location>
</feature>